<keyword evidence="2" id="KW-1185">Reference proteome</keyword>
<evidence type="ECO:0000313" key="2">
    <source>
        <dbReference type="Proteomes" id="UP000308600"/>
    </source>
</evidence>
<accession>A0ACD3AZN6</accession>
<reference evidence="1 2" key="1">
    <citation type="journal article" date="2019" name="Nat. Ecol. Evol.">
        <title>Megaphylogeny resolves global patterns of mushroom evolution.</title>
        <authorList>
            <person name="Varga T."/>
            <person name="Krizsan K."/>
            <person name="Foldi C."/>
            <person name="Dima B."/>
            <person name="Sanchez-Garcia M."/>
            <person name="Sanchez-Ramirez S."/>
            <person name="Szollosi G.J."/>
            <person name="Szarkandi J.G."/>
            <person name="Papp V."/>
            <person name="Albert L."/>
            <person name="Andreopoulos W."/>
            <person name="Angelini C."/>
            <person name="Antonin V."/>
            <person name="Barry K.W."/>
            <person name="Bougher N.L."/>
            <person name="Buchanan P."/>
            <person name="Buyck B."/>
            <person name="Bense V."/>
            <person name="Catcheside P."/>
            <person name="Chovatia M."/>
            <person name="Cooper J."/>
            <person name="Damon W."/>
            <person name="Desjardin D."/>
            <person name="Finy P."/>
            <person name="Geml J."/>
            <person name="Haridas S."/>
            <person name="Hughes K."/>
            <person name="Justo A."/>
            <person name="Karasinski D."/>
            <person name="Kautmanova I."/>
            <person name="Kiss B."/>
            <person name="Kocsube S."/>
            <person name="Kotiranta H."/>
            <person name="LaButti K.M."/>
            <person name="Lechner B.E."/>
            <person name="Liimatainen K."/>
            <person name="Lipzen A."/>
            <person name="Lukacs Z."/>
            <person name="Mihaltcheva S."/>
            <person name="Morgado L.N."/>
            <person name="Niskanen T."/>
            <person name="Noordeloos M.E."/>
            <person name="Ohm R.A."/>
            <person name="Ortiz-Santana B."/>
            <person name="Ovrebo C."/>
            <person name="Racz N."/>
            <person name="Riley R."/>
            <person name="Savchenko A."/>
            <person name="Shiryaev A."/>
            <person name="Soop K."/>
            <person name="Spirin V."/>
            <person name="Szebenyi C."/>
            <person name="Tomsovsky M."/>
            <person name="Tulloss R.E."/>
            <person name="Uehling J."/>
            <person name="Grigoriev I.V."/>
            <person name="Vagvolgyi C."/>
            <person name="Papp T."/>
            <person name="Martin F.M."/>
            <person name="Miettinen O."/>
            <person name="Hibbett D.S."/>
            <person name="Nagy L.G."/>
        </authorList>
    </citation>
    <scope>NUCLEOTIDE SEQUENCE [LARGE SCALE GENOMIC DNA]</scope>
    <source>
        <strain evidence="1 2">NL-1719</strain>
    </source>
</reference>
<evidence type="ECO:0000313" key="1">
    <source>
        <dbReference type="EMBL" id="TFK71223.1"/>
    </source>
</evidence>
<dbReference type="EMBL" id="ML208301">
    <property type="protein sequence ID" value="TFK71223.1"/>
    <property type="molecule type" value="Genomic_DNA"/>
</dbReference>
<dbReference type="Proteomes" id="UP000308600">
    <property type="component" value="Unassembled WGS sequence"/>
</dbReference>
<organism evidence="1 2">
    <name type="scientific">Pluteus cervinus</name>
    <dbReference type="NCBI Taxonomy" id="181527"/>
    <lineage>
        <taxon>Eukaryota</taxon>
        <taxon>Fungi</taxon>
        <taxon>Dikarya</taxon>
        <taxon>Basidiomycota</taxon>
        <taxon>Agaricomycotina</taxon>
        <taxon>Agaricomycetes</taxon>
        <taxon>Agaricomycetidae</taxon>
        <taxon>Agaricales</taxon>
        <taxon>Pluteineae</taxon>
        <taxon>Pluteaceae</taxon>
        <taxon>Pluteus</taxon>
    </lineage>
</organism>
<proteinExistence type="predicted"/>
<name>A0ACD3AZN6_9AGAR</name>
<sequence length="522" mass="58464">MPTFICLLLEFILLSHALVVGAAPVGNEEAPASKQVLILGGGVAGVIAARTLREHGINDFVIIEARSELGGRMRSHSFAGHTVELGANWIQGTQTGSGPMNPVLRLAQKHKLKTRETDFESITTFDHTGAVDFRDIVNSADEAYVNLTKAAGARVANDLVDTTSRTGYSLVEAKPRTAHEHAAEYFSFDWEYAQKPDQTSWIAASWNNNYTYGADAGGFSESNLFARDNRGFKHLIQGEAASFLKRHQLELNATVTRIEYTNQGVVVTLTDGRQFSGLYAICTFSLGVLQNDDVIFNPPLPHYKLEAIHSMTMATYTKIFFKFPYKFWFDTEFGIYADPERGRYPVWQSLDLKGFYPGSGILVATVTGDFSQRIEALPSSFVREEALGVLRTMYPNTSIPEPTDFYYHRWNADPLYRGSYSNWPPSFFVGHHENMRANVGRVYFGGEATSQKYFGYLHGAFFEGQDIATMVAKCVKTRACPQLKHVDHVKNTPYSQLETTAERTRTSYTHELVFSLLRQLIL</sequence>
<gene>
    <name evidence="1" type="ORF">BDN72DRAFT_475796</name>
</gene>
<protein>
    <submittedName>
        <fullName evidence="1">Amine oxidase</fullName>
    </submittedName>
</protein>